<dbReference type="SMART" id="SM00387">
    <property type="entry name" value="HATPase_c"/>
    <property type="match status" value="1"/>
</dbReference>
<gene>
    <name evidence="14" type="ORF">J3U87_06600</name>
</gene>
<evidence type="ECO:0000256" key="9">
    <source>
        <dbReference type="ARBA" id="ARBA00064003"/>
    </source>
</evidence>
<dbReference type="RefSeq" id="WP_237382236.1">
    <property type="nucleotide sequence ID" value="NZ_CP071793.1"/>
</dbReference>
<dbReference type="InterPro" id="IPR003018">
    <property type="entry name" value="GAF"/>
</dbReference>
<dbReference type="SUPFAM" id="SSF55874">
    <property type="entry name" value="ATPase domain of HSP90 chaperone/DNA topoisomerase II/histidine kinase"/>
    <property type="match status" value="1"/>
</dbReference>
<evidence type="ECO:0000256" key="4">
    <source>
        <dbReference type="ARBA" id="ARBA00022679"/>
    </source>
</evidence>
<dbReference type="PRINTS" id="PR00344">
    <property type="entry name" value="BCTRLSENSOR"/>
</dbReference>
<dbReference type="Gene3D" id="3.30.565.10">
    <property type="entry name" value="Histidine kinase-like ATPase, C-terminal domain"/>
    <property type="match status" value="1"/>
</dbReference>
<keyword evidence="8" id="KW-0902">Two-component regulatory system</keyword>
<dbReference type="Pfam" id="PF00512">
    <property type="entry name" value="HisKA"/>
    <property type="match status" value="1"/>
</dbReference>
<dbReference type="Gene3D" id="3.40.50.2300">
    <property type="match status" value="1"/>
</dbReference>
<evidence type="ECO:0000256" key="7">
    <source>
        <dbReference type="ARBA" id="ARBA00022840"/>
    </source>
</evidence>
<dbReference type="SMART" id="SM00388">
    <property type="entry name" value="HisKA"/>
    <property type="match status" value="1"/>
</dbReference>
<dbReference type="Pfam" id="PF00072">
    <property type="entry name" value="Response_reg"/>
    <property type="match status" value="1"/>
</dbReference>
<evidence type="ECO:0000256" key="11">
    <source>
        <dbReference type="PROSITE-ProRule" id="PRU00169"/>
    </source>
</evidence>
<keyword evidence="15" id="KW-1185">Reference proteome</keyword>
<sequence length="567" mass="63291">MKVPDIPENEPQRLAALERYQILDTPPEQAFDDLTWLAQQVTGAPIVLVSLVDAHRQWFKSKQGLEACETHREISFCGHAIHDFEPLEVADASEDPRFSDNPLVIGAPNIRFYFGVPLTTPDQLNLGTLCVIDVVPRKLEPHQVEMLKVIARQVISQLELRLAGRRMREAFKQAREASQAKSRFLANMSHEIRTPMNGVIGMTELVLRNNLSDEQRQQVEIIKNSAEILMRLLNDILDFSKIEAGKLDFERVGFHLERRLEALRRSHELGARKKGIELQLEVAEHLPARVLADPLRLEQVLNNLIGNAIKFSSGGKVIIRVVDARPEKSDPDHLRLAFSVEDQGIGIEADKQQLIFEAFSQANQSITRFFGGTGLGLAICSRLVEMMGGRIWVRSQPGEGSTFTFEIPVQEATDAPSESGDGSRAAEVLPQPADEMMSPAKLSPQHILLVEDNPINQIVARDMLENLGHSVALVENGQAALKAFGNHHFDLILMDLQMPEMDGIQTTRAIRELEKEREGHTPIVAMTASAMKGDEERCFAAGMDGYVAKPLTLDRFEREVARVLVGM</sequence>
<dbReference type="SUPFAM" id="SSF47384">
    <property type="entry name" value="Homodimeric domain of signal transducing histidine kinase"/>
    <property type="match status" value="1"/>
</dbReference>
<dbReference type="InterPro" id="IPR029016">
    <property type="entry name" value="GAF-like_dom_sf"/>
</dbReference>
<dbReference type="EC" id="2.7.13.3" evidence="2"/>
<evidence type="ECO:0000313" key="15">
    <source>
        <dbReference type="Proteomes" id="UP000663929"/>
    </source>
</evidence>
<dbReference type="PROSITE" id="PS50109">
    <property type="entry name" value="HIS_KIN"/>
    <property type="match status" value="1"/>
</dbReference>
<name>A0A8A4TRV4_SULCO</name>
<dbReference type="PANTHER" id="PTHR45339:SF5">
    <property type="entry name" value="HISTIDINE KINASE"/>
    <property type="match status" value="1"/>
</dbReference>
<comment type="subunit">
    <text evidence="9">At low DSF concentrations, interacts with RpfF.</text>
</comment>
<evidence type="ECO:0000256" key="1">
    <source>
        <dbReference type="ARBA" id="ARBA00000085"/>
    </source>
</evidence>
<dbReference type="InterPro" id="IPR036097">
    <property type="entry name" value="HisK_dim/P_sf"/>
</dbReference>
<feature type="modified residue" description="4-aspartylphosphate" evidence="11">
    <location>
        <position position="495"/>
    </location>
</feature>
<dbReference type="InterPro" id="IPR003594">
    <property type="entry name" value="HATPase_dom"/>
</dbReference>
<keyword evidence="3 11" id="KW-0597">Phosphoprotein</keyword>
<dbReference type="InterPro" id="IPR003661">
    <property type="entry name" value="HisK_dim/P_dom"/>
</dbReference>
<reference evidence="14" key="1">
    <citation type="submission" date="2021-03" db="EMBL/GenBank/DDBJ databases">
        <title>Acanthopleuribacteraceae sp. M133.</title>
        <authorList>
            <person name="Wang G."/>
        </authorList>
    </citation>
    <scope>NUCLEOTIDE SEQUENCE</scope>
    <source>
        <strain evidence="14">M133</strain>
    </source>
</reference>
<accession>A0A8A4TRV4</accession>
<dbReference type="KEGG" id="scor:J3U87_06600"/>
<protein>
    <recommendedName>
        <fullName evidence="10">Sensory/regulatory protein RpfC</fullName>
        <ecNumber evidence="2">2.7.13.3</ecNumber>
    </recommendedName>
</protein>
<keyword evidence="5" id="KW-0547">Nucleotide-binding</keyword>
<dbReference type="SUPFAM" id="SSF55781">
    <property type="entry name" value="GAF domain-like"/>
    <property type="match status" value="1"/>
</dbReference>
<dbReference type="CDD" id="cd16922">
    <property type="entry name" value="HATPase_EvgS-ArcB-TorS-like"/>
    <property type="match status" value="1"/>
</dbReference>
<dbReference type="GO" id="GO:0000155">
    <property type="term" value="F:phosphorelay sensor kinase activity"/>
    <property type="evidence" value="ECO:0007669"/>
    <property type="project" value="InterPro"/>
</dbReference>
<evidence type="ECO:0000256" key="3">
    <source>
        <dbReference type="ARBA" id="ARBA00022553"/>
    </source>
</evidence>
<dbReference type="InterPro" id="IPR005467">
    <property type="entry name" value="His_kinase_dom"/>
</dbReference>
<keyword evidence="4" id="KW-0808">Transferase</keyword>
<dbReference type="CDD" id="cd00082">
    <property type="entry name" value="HisKA"/>
    <property type="match status" value="1"/>
</dbReference>
<dbReference type="SMART" id="SM00065">
    <property type="entry name" value="GAF"/>
    <property type="match status" value="1"/>
</dbReference>
<evidence type="ECO:0000256" key="5">
    <source>
        <dbReference type="ARBA" id="ARBA00022741"/>
    </source>
</evidence>
<evidence type="ECO:0000256" key="6">
    <source>
        <dbReference type="ARBA" id="ARBA00022777"/>
    </source>
</evidence>
<evidence type="ECO:0000256" key="2">
    <source>
        <dbReference type="ARBA" id="ARBA00012438"/>
    </source>
</evidence>
<dbReference type="InterPro" id="IPR004358">
    <property type="entry name" value="Sig_transdc_His_kin-like_C"/>
</dbReference>
<evidence type="ECO:0000259" key="12">
    <source>
        <dbReference type="PROSITE" id="PS50109"/>
    </source>
</evidence>
<dbReference type="Gene3D" id="1.10.287.130">
    <property type="match status" value="1"/>
</dbReference>
<proteinExistence type="predicted"/>
<dbReference type="InterPro" id="IPR011006">
    <property type="entry name" value="CheY-like_superfamily"/>
</dbReference>
<dbReference type="Pfam" id="PF02518">
    <property type="entry name" value="HATPase_c"/>
    <property type="match status" value="1"/>
</dbReference>
<evidence type="ECO:0000256" key="10">
    <source>
        <dbReference type="ARBA" id="ARBA00068150"/>
    </source>
</evidence>
<dbReference type="FunFam" id="1.10.287.130:FF:000002">
    <property type="entry name" value="Two-component osmosensing histidine kinase"/>
    <property type="match status" value="1"/>
</dbReference>
<dbReference type="PANTHER" id="PTHR45339">
    <property type="entry name" value="HYBRID SIGNAL TRANSDUCTION HISTIDINE KINASE J"/>
    <property type="match status" value="1"/>
</dbReference>
<dbReference type="PROSITE" id="PS50110">
    <property type="entry name" value="RESPONSE_REGULATORY"/>
    <property type="match status" value="1"/>
</dbReference>
<dbReference type="AlphaFoldDB" id="A0A8A4TRV4"/>
<comment type="catalytic activity">
    <reaction evidence="1">
        <text>ATP + protein L-histidine = ADP + protein N-phospho-L-histidine.</text>
        <dbReference type="EC" id="2.7.13.3"/>
    </reaction>
</comment>
<feature type="domain" description="Histidine kinase" evidence="12">
    <location>
        <begin position="187"/>
        <end position="411"/>
    </location>
</feature>
<evidence type="ECO:0000259" key="13">
    <source>
        <dbReference type="PROSITE" id="PS50110"/>
    </source>
</evidence>
<dbReference type="SMART" id="SM00448">
    <property type="entry name" value="REC"/>
    <property type="match status" value="1"/>
</dbReference>
<keyword evidence="6" id="KW-0418">Kinase</keyword>
<dbReference type="InterPro" id="IPR001789">
    <property type="entry name" value="Sig_transdc_resp-reg_receiver"/>
</dbReference>
<dbReference type="Gene3D" id="3.30.450.40">
    <property type="match status" value="1"/>
</dbReference>
<feature type="domain" description="Response regulatory" evidence="13">
    <location>
        <begin position="446"/>
        <end position="564"/>
    </location>
</feature>
<dbReference type="Proteomes" id="UP000663929">
    <property type="component" value="Chromosome"/>
</dbReference>
<dbReference type="InterPro" id="IPR036890">
    <property type="entry name" value="HATPase_C_sf"/>
</dbReference>
<evidence type="ECO:0000256" key="8">
    <source>
        <dbReference type="ARBA" id="ARBA00023012"/>
    </source>
</evidence>
<evidence type="ECO:0000313" key="14">
    <source>
        <dbReference type="EMBL" id="QTD52127.1"/>
    </source>
</evidence>
<keyword evidence="7" id="KW-0067">ATP-binding</keyword>
<dbReference type="GO" id="GO:0005524">
    <property type="term" value="F:ATP binding"/>
    <property type="evidence" value="ECO:0007669"/>
    <property type="project" value="UniProtKB-KW"/>
</dbReference>
<dbReference type="SUPFAM" id="SSF52172">
    <property type="entry name" value="CheY-like"/>
    <property type="match status" value="1"/>
</dbReference>
<dbReference type="Pfam" id="PF01590">
    <property type="entry name" value="GAF"/>
    <property type="match status" value="1"/>
</dbReference>
<dbReference type="CDD" id="cd17546">
    <property type="entry name" value="REC_hyHK_CKI1_RcsC-like"/>
    <property type="match status" value="1"/>
</dbReference>
<dbReference type="FunFam" id="3.30.565.10:FF:000010">
    <property type="entry name" value="Sensor histidine kinase RcsC"/>
    <property type="match status" value="1"/>
</dbReference>
<dbReference type="EMBL" id="CP071793">
    <property type="protein sequence ID" value="QTD52127.1"/>
    <property type="molecule type" value="Genomic_DNA"/>
</dbReference>
<organism evidence="14 15">
    <name type="scientific">Sulfidibacter corallicola</name>
    <dbReference type="NCBI Taxonomy" id="2818388"/>
    <lineage>
        <taxon>Bacteria</taxon>
        <taxon>Pseudomonadati</taxon>
        <taxon>Acidobacteriota</taxon>
        <taxon>Holophagae</taxon>
        <taxon>Acanthopleuribacterales</taxon>
        <taxon>Acanthopleuribacteraceae</taxon>
        <taxon>Sulfidibacter</taxon>
    </lineage>
</organism>